<feature type="repeat" description="WD" evidence="11">
    <location>
        <begin position="106"/>
        <end position="138"/>
    </location>
</feature>
<dbReference type="eggNOG" id="KOG0277">
    <property type="taxonomic scope" value="Eukaryota"/>
</dbReference>
<dbReference type="OMA" id="FAVHWNL"/>
<evidence type="ECO:0000256" key="6">
    <source>
        <dbReference type="ARBA" id="ARBA00022737"/>
    </source>
</evidence>
<name>G7E8Y1_MIXOS</name>
<evidence type="ECO:0000256" key="4">
    <source>
        <dbReference type="ARBA" id="ARBA00022490"/>
    </source>
</evidence>
<dbReference type="InterPro" id="IPR015943">
    <property type="entry name" value="WD40/YVTN_repeat-like_dom_sf"/>
</dbReference>
<dbReference type="GO" id="GO:0005782">
    <property type="term" value="C:peroxisomal matrix"/>
    <property type="evidence" value="ECO:0007669"/>
    <property type="project" value="UniProtKB-SubCell"/>
</dbReference>
<dbReference type="InParanoid" id="G7E8Y1"/>
<dbReference type="PRINTS" id="PR00320">
    <property type="entry name" value="GPROTEINBRPT"/>
</dbReference>
<dbReference type="InterPro" id="IPR001680">
    <property type="entry name" value="WD40_rpt"/>
</dbReference>
<evidence type="ECO:0000256" key="7">
    <source>
        <dbReference type="ARBA" id="ARBA00022927"/>
    </source>
</evidence>
<keyword evidence="4" id="KW-0963">Cytoplasm</keyword>
<feature type="repeat" description="WD" evidence="11">
    <location>
        <begin position="197"/>
        <end position="239"/>
    </location>
</feature>
<feature type="repeat" description="WD" evidence="11">
    <location>
        <begin position="253"/>
        <end position="295"/>
    </location>
</feature>
<protein>
    <recommendedName>
        <fullName evidence="10">Peroxin-7</fullName>
    </recommendedName>
</protein>
<dbReference type="InterPro" id="IPR036322">
    <property type="entry name" value="WD40_repeat_dom_sf"/>
</dbReference>
<accession>G7E8Y1</accession>
<dbReference type="GO" id="GO:0005053">
    <property type="term" value="F:peroxisome matrix targeting signal-2 binding"/>
    <property type="evidence" value="ECO:0007669"/>
    <property type="project" value="InterPro"/>
</dbReference>
<dbReference type="InterPro" id="IPR019775">
    <property type="entry name" value="WD40_repeat_CS"/>
</dbReference>
<evidence type="ECO:0000313" key="13">
    <source>
        <dbReference type="Proteomes" id="UP000009131"/>
    </source>
</evidence>
<dbReference type="PROSITE" id="PS50294">
    <property type="entry name" value="WD_REPEATS_REGION"/>
    <property type="match status" value="2"/>
</dbReference>
<dbReference type="PANTHER" id="PTHR46027:SF1">
    <property type="entry name" value="PEROXISOMAL TARGETING SIGNAL 2 RECEPTOR"/>
    <property type="match status" value="1"/>
</dbReference>
<evidence type="ECO:0000256" key="3">
    <source>
        <dbReference type="ARBA" id="ARBA00022448"/>
    </source>
</evidence>
<dbReference type="Gene3D" id="2.130.10.10">
    <property type="entry name" value="YVTN repeat-like/Quinoprotein amine dehydrogenase"/>
    <property type="match status" value="1"/>
</dbReference>
<keyword evidence="8" id="KW-0576">Peroxisome</keyword>
<gene>
    <name evidence="12" type="primary">Mo06300</name>
    <name evidence="12" type="ORF">E5Q_06300</name>
</gene>
<dbReference type="GO" id="GO:0016558">
    <property type="term" value="P:protein import into peroxisome matrix"/>
    <property type="evidence" value="ECO:0007669"/>
    <property type="project" value="InterPro"/>
</dbReference>
<dbReference type="OrthoDB" id="273771at2759"/>
<dbReference type="EMBL" id="BABT02000220">
    <property type="protein sequence ID" value="GAA99599.1"/>
    <property type="molecule type" value="Genomic_DNA"/>
</dbReference>
<dbReference type="Pfam" id="PF00400">
    <property type="entry name" value="WD40"/>
    <property type="match status" value="6"/>
</dbReference>
<organism evidence="12 13">
    <name type="scientific">Mixia osmundae (strain CBS 9802 / IAM 14324 / JCM 22182 / KY 12970)</name>
    <dbReference type="NCBI Taxonomy" id="764103"/>
    <lineage>
        <taxon>Eukaryota</taxon>
        <taxon>Fungi</taxon>
        <taxon>Dikarya</taxon>
        <taxon>Basidiomycota</taxon>
        <taxon>Pucciniomycotina</taxon>
        <taxon>Mixiomycetes</taxon>
        <taxon>Mixiales</taxon>
        <taxon>Mixiaceae</taxon>
        <taxon>Mixia</taxon>
    </lineage>
</organism>
<sequence>MQTLPITRCRTDGFAGYALAWSPFFPGRLALASSQNFGLVGNGRLHLLGYQPQTRQLGVEKAFDTQDGLYDLAWSETHENQIVSASGDGSIKLWDIALNDFPIRNWHEHQREVFSVDWNNLDKSTFASSSWDHTIKLWRPELPHSLQTIPAHSACVYAALFSPSQPQTLASVSSDGFLKVWDLNSPTAASGNASLAIPAHPTEILSLDWNKYQPFLVATGSVDRTVKIHDIRKASSAMSTPTAMPGQACVETLLGHDYAIRKVAWSPHSATLLASASYDMSARIWNAQSPGTIGQPPQLQWSGKSAQSTNLRKVHTAHTEFVVGLAWSLYEDGLIASCSWDTETHLWPVR</sequence>
<comment type="similarity">
    <text evidence="9">Belongs to the WD repeat peroxin-7 family.</text>
</comment>
<comment type="subcellular location">
    <subcellularLocation>
        <location evidence="2">Cytoplasm</location>
        <location evidence="2">Cytosol</location>
    </subcellularLocation>
    <subcellularLocation>
        <location evidence="1">Peroxisome matrix</location>
    </subcellularLocation>
</comment>
<evidence type="ECO:0000256" key="8">
    <source>
        <dbReference type="ARBA" id="ARBA00023140"/>
    </source>
</evidence>
<dbReference type="STRING" id="764103.G7E8Y1"/>
<keyword evidence="7" id="KW-0653">Protein transport</keyword>
<feature type="repeat" description="WD" evidence="11">
    <location>
        <begin position="149"/>
        <end position="191"/>
    </location>
</feature>
<comment type="caution">
    <text evidence="12">The sequence shown here is derived from an EMBL/GenBank/DDBJ whole genome shotgun (WGS) entry which is preliminary data.</text>
</comment>
<evidence type="ECO:0000313" key="12">
    <source>
        <dbReference type="EMBL" id="GAA99599.1"/>
    </source>
</evidence>
<keyword evidence="5 11" id="KW-0853">WD repeat</keyword>
<reference evidence="12 13" key="2">
    <citation type="journal article" date="2012" name="Open Biol.">
        <title>Characteristics of nucleosomes and linker DNA regions on the genome of the basidiomycete Mixia osmundae revealed by mono- and dinucleosome mapping.</title>
        <authorList>
            <person name="Nishida H."/>
            <person name="Kondo S."/>
            <person name="Matsumoto T."/>
            <person name="Suzuki Y."/>
            <person name="Yoshikawa H."/>
            <person name="Taylor T.D."/>
            <person name="Sugiyama J."/>
        </authorList>
    </citation>
    <scope>NUCLEOTIDE SEQUENCE [LARGE SCALE GENOMIC DNA]</scope>
    <source>
        <strain evidence="13">CBS 9802 / IAM 14324 / JCM 22182 / KY 12970</strain>
    </source>
</reference>
<evidence type="ECO:0000256" key="11">
    <source>
        <dbReference type="PROSITE-ProRule" id="PRU00221"/>
    </source>
</evidence>
<keyword evidence="3" id="KW-0813">Transport</keyword>
<dbReference type="HOGENOM" id="CLU_046581_1_0_1"/>
<dbReference type="InterPro" id="IPR044536">
    <property type="entry name" value="PEX7"/>
</dbReference>
<dbReference type="FunCoup" id="G7E8Y1">
    <property type="interactions" value="47"/>
</dbReference>
<reference evidence="12 13" key="1">
    <citation type="journal article" date="2011" name="J. Gen. Appl. Microbiol.">
        <title>Draft genome sequencing of the enigmatic basidiomycete Mixia osmundae.</title>
        <authorList>
            <person name="Nishida H."/>
            <person name="Nagatsuka Y."/>
            <person name="Sugiyama J."/>
        </authorList>
    </citation>
    <scope>NUCLEOTIDE SEQUENCE [LARGE SCALE GENOMIC DNA]</scope>
    <source>
        <strain evidence="13">CBS 9802 / IAM 14324 / JCM 22182 / KY 12970</strain>
    </source>
</reference>
<dbReference type="AlphaFoldDB" id="G7E8Y1"/>
<evidence type="ECO:0000256" key="10">
    <source>
        <dbReference type="ARBA" id="ARBA00032565"/>
    </source>
</evidence>
<dbReference type="SMART" id="SM00320">
    <property type="entry name" value="WD40"/>
    <property type="match status" value="6"/>
</dbReference>
<dbReference type="PROSITE" id="PS50082">
    <property type="entry name" value="WD_REPEATS_2"/>
    <property type="match status" value="5"/>
</dbReference>
<dbReference type="PANTHER" id="PTHR46027">
    <property type="entry name" value="PEROXISOMAL TARGETING SIGNAL 2 RECEPTOR"/>
    <property type="match status" value="1"/>
</dbReference>
<evidence type="ECO:0000256" key="5">
    <source>
        <dbReference type="ARBA" id="ARBA00022574"/>
    </source>
</evidence>
<dbReference type="PROSITE" id="PS00678">
    <property type="entry name" value="WD_REPEATS_1"/>
    <property type="match status" value="3"/>
</dbReference>
<keyword evidence="6" id="KW-0677">Repeat</keyword>
<dbReference type="Proteomes" id="UP000009131">
    <property type="component" value="Unassembled WGS sequence"/>
</dbReference>
<proteinExistence type="inferred from homology"/>
<keyword evidence="13" id="KW-1185">Reference proteome</keyword>
<dbReference type="GO" id="GO:0005829">
    <property type="term" value="C:cytosol"/>
    <property type="evidence" value="ECO:0007669"/>
    <property type="project" value="UniProtKB-SubCell"/>
</dbReference>
<evidence type="ECO:0000256" key="2">
    <source>
        <dbReference type="ARBA" id="ARBA00004514"/>
    </source>
</evidence>
<evidence type="ECO:0000256" key="1">
    <source>
        <dbReference type="ARBA" id="ARBA00004253"/>
    </source>
</evidence>
<dbReference type="SUPFAM" id="SSF50978">
    <property type="entry name" value="WD40 repeat-like"/>
    <property type="match status" value="1"/>
</dbReference>
<dbReference type="InterPro" id="IPR020472">
    <property type="entry name" value="WD40_PAC1"/>
</dbReference>
<feature type="repeat" description="WD" evidence="11">
    <location>
        <begin position="62"/>
        <end position="96"/>
    </location>
</feature>
<dbReference type="RefSeq" id="XP_014568814.1">
    <property type="nucleotide sequence ID" value="XM_014713328.1"/>
</dbReference>
<evidence type="ECO:0000256" key="9">
    <source>
        <dbReference type="ARBA" id="ARBA00024017"/>
    </source>
</evidence>